<evidence type="ECO:0000259" key="2">
    <source>
        <dbReference type="PROSITE" id="PS51708"/>
    </source>
</evidence>
<name>A0A844AVK9_9BURK</name>
<organism evidence="3 4">
    <name type="scientific">Caenimonas koreensis DSM 17982</name>
    <dbReference type="NCBI Taxonomy" id="1121255"/>
    <lineage>
        <taxon>Bacteria</taxon>
        <taxon>Pseudomonadati</taxon>
        <taxon>Pseudomonadota</taxon>
        <taxon>Betaproteobacteria</taxon>
        <taxon>Burkholderiales</taxon>
        <taxon>Comamonadaceae</taxon>
        <taxon>Caenimonas</taxon>
    </lineage>
</organism>
<dbReference type="GO" id="GO:0046872">
    <property type="term" value="F:metal ion binding"/>
    <property type="evidence" value="ECO:0007669"/>
    <property type="project" value="TreeGrafter"/>
</dbReference>
<dbReference type="InterPro" id="IPR038186">
    <property type="entry name" value="CHAD_dom_sf"/>
</dbReference>
<dbReference type="InterPro" id="IPR007899">
    <property type="entry name" value="CHAD_dom"/>
</dbReference>
<reference evidence="3 4" key="1">
    <citation type="submission" date="2019-11" db="EMBL/GenBank/DDBJ databases">
        <title>Caenimonas koreensis gen. nov., sp. nov., isolated from activated sludge.</title>
        <authorList>
            <person name="Seung H.R."/>
        </authorList>
    </citation>
    <scope>NUCLEOTIDE SEQUENCE [LARGE SCALE GENOMIC DNA]</scope>
    <source>
        <strain evidence="3 4">EMB320</strain>
    </source>
</reference>
<dbReference type="GO" id="GO:0050355">
    <property type="term" value="F:inorganic triphosphate phosphatase activity"/>
    <property type="evidence" value="ECO:0007669"/>
    <property type="project" value="InterPro"/>
</dbReference>
<dbReference type="Gene3D" id="1.40.20.10">
    <property type="entry name" value="CHAD domain"/>
    <property type="match status" value="1"/>
</dbReference>
<dbReference type="AlphaFoldDB" id="A0A844AVK9"/>
<dbReference type="OrthoDB" id="3034217at2"/>
<dbReference type="PANTHER" id="PTHR39569">
    <property type="entry name" value="INORGANIC TRIPHOSPHATASE"/>
    <property type="match status" value="1"/>
</dbReference>
<dbReference type="PROSITE" id="PS51708">
    <property type="entry name" value="CHAD"/>
    <property type="match status" value="1"/>
</dbReference>
<dbReference type="EMBL" id="WJBU01000011">
    <property type="protein sequence ID" value="MRD48134.1"/>
    <property type="molecule type" value="Genomic_DNA"/>
</dbReference>
<dbReference type="Gene3D" id="2.40.320.10">
    <property type="entry name" value="Hypothetical Protein Pfu-838710-001"/>
    <property type="match status" value="1"/>
</dbReference>
<protein>
    <submittedName>
        <fullName evidence="3">CHAD domain-containing protein</fullName>
    </submittedName>
</protein>
<feature type="domain" description="CYTH" evidence="1">
    <location>
        <begin position="2"/>
        <end position="205"/>
    </location>
</feature>
<dbReference type="SUPFAM" id="SSF55154">
    <property type="entry name" value="CYTH-like phosphatases"/>
    <property type="match status" value="1"/>
</dbReference>
<dbReference type="PROSITE" id="PS51707">
    <property type="entry name" value="CYTH"/>
    <property type="match status" value="1"/>
</dbReference>
<dbReference type="PANTHER" id="PTHR39569:SF1">
    <property type="entry name" value="INORGANIC TRIPHOSPHATASE"/>
    <property type="match status" value="1"/>
</dbReference>
<dbReference type="RefSeq" id="WP_153585455.1">
    <property type="nucleotide sequence ID" value="NZ_WJBU01000011.1"/>
</dbReference>
<dbReference type="InterPro" id="IPR023577">
    <property type="entry name" value="CYTH_domain"/>
</dbReference>
<dbReference type="CDD" id="cd07756">
    <property type="entry name" value="CYTH-like_Pase_CHAD"/>
    <property type="match status" value="1"/>
</dbReference>
<dbReference type="SMART" id="SM01118">
    <property type="entry name" value="CYTH"/>
    <property type="match status" value="1"/>
</dbReference>
<comment type="caution">
    <text evidence="3">The sequence shown here is derived from an EMBL/GenBank/DDBJ whole genome shotgun (WGS) entry which is preliminary data.</text>
</comment>
<dbReference type="InterPro" id="IPR033469">
    <property type="entry name" value="CYTH-like_dom_sf"/>
</dbReference>
<dbReference type="Pfam" id="PF05235">
    <property type="entry name" value="CHAD"/>
    <property type="match status" value="1"/>
</dbReference>
<dbReference type="SMART" id="SM00880">
    <property type="entry name" value="CHAD"/>
    <property type="match status" value="1"/>
</dbReference>
<accession>A0A844AVK9</accession>
<evidence type="ECO:0000313" key="4">
    <source>
        <dbReference type="Proteomes" id="UP000487350"/>
    </source>
</evidence>
<dbReference type="InterPro" id="IPR039013">
    <property type="entry name" value="YgiF"/>
</dbReference>
<dbReference type="Pfam" id="PF01928">
    <property type="entry name" value="CYTH"/>
    <property type="match status" value="1"/>
</dbReference>
<dbReference type="Proteomes" id="UP000487350">
    <property type="component" value="Unassembled WGS sequence"/>
</dbReference>
<feature type="domain" description="CHAD" evidence="2">
    <location>
        <begin position="221"/>
        <end position="490"/>
    </location>
</feature>
<proteinExistence type="predicted"/>
<sequence>MSIEFELKLQVPPERSRDIAAALGSAPRQRMRAVYFDSADELLARHHLALRLRKEGREWVQTAKAPGAHGHARLEHNVPLGRAAAVPAVSLQRHAGSVVEKAFRTALGVRDLGDAEPLVARFETDVYRVASEISDSHGNRVEIAFDRGHIRAADASLPVCEIEFECVHGDPAAAVRVARQWAQEHGLWISTASKALRGDLLARGRAIPDATPASQPSLHRHASAVNVVAEMALHALDQVFANASAVGDGCDDADIVHQLRIGLRRLRVVVREFSRCVPGLDTRHEAELAGVFRLLGEHRDRHNLITLIGPRIVADGGPQLDWPTPVGASELSRAVRSQPFQQALLVLLEAATAAAGEGGASRDASARRLVSQRLARLHRALVHDSRRYGQLDEARQHRVRKRLKRLRYVAQLAASLFGRKDVARYLEAAQPLQDALGQYNDELGALDAHRQRARRDTDAMFGQGWLAAQCHVSARACANELARFLRRKPFWP</sequence>
<gene>
    <name evidence="3" type="ORF">GHT07_12660</name>
</gene>
<keyword evidence="4" id="KW-1185">Reference proteome</keyword>
<evidence type="ECO:0000259" key="1">
    <source>
        <dbReference type="PROSITE" id="PS51707"/>
    </source>
</evidence>
<evidence type="ECO:0000313" key="3">
    <source>
        <dbReference type="EMBL" id="MRD48134.1"/>
    </source>
</evidence>